<feature type="active site" description="Schiff-base intermediate with substrate" evidence="5">
    <location>
        <position position="167"/>
    </location>
</feature>
<keyword evidence="2 4" id="KW-0456">Lyase</keyword>
<name>U2MY09_TRESO</name>
<dbReference type="EMBL" id="AUZJ01000043">
    <property type="protein sequence ID" value="ERF60318.1"/>
    <property type="molecule type" value="Genomic_DNA"/>
</dbReference>
<dbReference type="PANTHER" id="PTHR12128">
    <property type="entry name" value="DIHYDRODIPICOLINATE SYNTHASE"/>
    <property type="match status" value="1"/>
</dbReference>
<dbReference type="InterPro" id="IPR013785">
    <property type="entry name" value="Aldolase_TIM"/>
</dbReference>
<evidence type="ECO:0000313" key="7">
    <source>
        <dbReference type="EMBL" id="ERF60318.1"/>
    </source>
</evidence>
<dbReference type="EMBL" id="AVQI01000028">
    <property type="protein sequence ID" value="ERK04084.1"/>
    <property type="molecule type" value="Genomic_DNA"/>
</dbReference>
<dbReference type="GO" id="GO:0044281">
    <property type="term" value="P:small molecule metabolic process"/>
    <property type="evidence" value="ECO:0007669"/>
    <property type="project" value="UniProtKB-ARBA"/>
</dbReference>
<dbReference type="CDD" id="cd00408">
    <property type="entry name" value="DHDPS-like"/>
    <property type="match status" value="1"/>
</dbReference>
<dbReference type="eggNOG" id="COG0329">
    <property type="taxonomic scope" value="Bacteria"/>
</dbReference>
<sequence length="301" mass="33142">MTTDYIKGIIPPILTPIDENERIDEKKLRKQVDFVIEGGVSGILAFGSNGEFYVIEEDEQYRGLEIILDQAKKRVPVYFGIGAIGTKKCIALAQKALSLGARAVSVLQPMFLKPNEKELLNHFSSIADAIKGKDMLLYNNPGRVGYGMTADLVVKLIERCDNIVGIKDSSGDMTLTSELIRRTLHTPFKVLGGKDTLIYGTLVHGGHGAVATMANIFPELVCSIYRSYEQGDIRQSLEFQRALNPLRLLLDKASFPVGTKDYANLNGQDVGLPYLPSLPSDESVLNLMREQMKIAGLLPGR</sequence>
<dbReference type="PIRSF" id="PIRSF001365">
    <property type="entry name" value="DHDPS"/>
    <property type="match status" value="1"/>
</dbReference>
<evidence type="ECO:0000256" key="1">
    <source>
        <dbReference type="ARBA" id="ARBA00007592"/>
    </source>
</evidence>
<evidence type="ECO:0000256" key="3">
    <source>
        <dbReference type="ARBA" id="ARBA00023270"/>
    </source>
</evidence>
<evidence type="ECO:0000256" key="4">
    <source>
        <dbReference type="PIRNR" id="PIRNR001365"/>
    </source>
</evidence>
<dbReference type="STRING" id="1125725.HMPREF1325_2519"/>
<dbReference type="InterPro" id="IPR002220">
    <property type="entry name" value="DapA-like"/>
</dbReference>
<comment type="caution">
    <text evidence="7">The sequence shown here is derived from an EMBL/GenBank/DDBJ whole genome shotgun (WGS) entry which is preliminary data.</text>
</comment>
<dbReference type="SMART" id="SM01130">
    <property type="entry name" value="DHDPS"/>
    <property type="match status" value="1"/>
</dbReference>
<dbReference type="SUPFAM" id="SSF51569">
    <property type="entry name" value="Aldolase"/>
    <property type="match status" value="1"/>
</dbReference>
<gene>
    <name evidence="8" type="ORF">HMPREF0860_1503</name>
    <name evidence="7" type="ORF">HMPREF1325_2519</name>
</gene>
<dbReference type="InterPro" id="IPR020625">
    <property type="entry name" value="Schiff_base-form_aldolases_AS"/>
</dbReference>
<keyword evidence="3" id="KW-0704">Schiff base</keyword>
<dbReference type="Gene3D" id="3.20.20.70">
    <property type="entry name" value="Aldolase class I"/>
    <property type="match status" value="1"/>
</dbReference>
<keyword evidence="10" id="KW-1185">Reference proteome</keyword>
<dbReference type="OrthoDB" id="9771791at2"/>
<organism evidence="7 9">
    <name type="scientific">Treponema socranskii subsp. socranskii VPI DR56BR1116 = ATCC 35536</name>
    <dbReference type="NCBI Taxonomy" id="1125725"/>
    <lineage>
        <taxon>Bacteria</taxon>
        <taxon>Pseudomonadati</taxon>
        <taxon>Spirochaetota</taxon>
        <taxon>Spirochaetia</taxon>
        <taxon>Spirochaetales</taxon>
        <taxon>Treponemataceae</taxon>
        <taxon>Treponema</taxon>
    </lineage>
</organism>
<dbReference type="RefSeq" id="WP_021330717.1">
    <property type="nucleotide sequence ID" value="NZ_AUZJ01000043.1"/>
</dbReference>
<dbReference type="PRINTS" id="PR00146">
    <property type="entry name" value="DHPICSNTHASE"/>
</dbReference>
<dbReference type="PANTHER" id="PTHR12128:SF66">
    <property type="entry name" value="4-HYDROXY-2-OXOGLUTARATE ALDOLASE, MITOCHONDRIAL"/>
    <property type="match status" value="1"/>
</dbReference>
<protein>
    <submittedName>
        <fullName evidence="7">Dihydrodipicolinate synthetase family protein</fullName>
    </submittedName>
</protein>
<reference evidence="9 10" key="1">
    <citation type="submission" date="2013-08" db="EMBL/GenBank/DDBJ databases">
        <authorList>
            <person name="Durkin A.S."/>
            <person name="Haft D.R."/>
            <person name="McCorrison J."/>
            <person name="Torralba M."/>
            <person name="Gillis M."/>
            <person name="Haft D.H."/>
            <person name="Methe B."/>
            <person name="Sutton G."/>
            <person name="Nelson K.E."/>
        </authorList>
    </citation>
    <scope>NUCLEOTIDE SEQUENCE [LARGE SCALE GENOMIC DNA]</scope>
    <source>
        <strain evidence="8 10">ATCC 35536</strain>
        <strain evidence="7 9">VPI DR56BR1116</strain>
    </source>
</reference>
<evidence type="ECO:0000256" key="6">
    <source>
        <dbReference type="PIRSR" id="PIRSR001365-2"/>
    </source>
</evidence>
<dbReference type="Proteomes" id="UP000016646">
    <property type="component" value="Unassembled WGS sequence"/>
</dbReference>
<feature type="binding site" evidence="6">
    <location>
        <position position="210"/>
    </location>
    <ligand>
        <name>pyruvate</name>
        <dbReference type="ChEBI" id="CHEBI:15361"/>
    </ligand>
</feature>
<comment type="similarity">
    <text evidence="1 4">Belongs to the DapA family.</text>
</comment>
<accession>U2MY09</accession>
<evidence type="ECO:0000256" key="2">
    <source>
        <dbReference type="ARBA" id="ARBA00023239"/>
    </source>
</evidence>
<evidence type="ECO:0000313" key="8">
    <source>
        <dbReference type="EMBL" id="ERK04084.1"/>
    </source>
</evidence>
<dbReference type="PATRIC" id="fig|1125725.3.peg.1692"/>
<proteinExistence type="inferred from homology"/>
<dbReference type="Proteomes" id="UP000016412">
    <property type="component" value="Unassembled WGS sequence"/>
</dbReference>
<evidence type="ECO:0000313" key="10">
    <source>
        <dbReference type="Proteomes" id="UP000016646"/>
    </source>
</evidence>
<dbReference type="Pfam" id="PF00701">
    <property type="entry name" value="DHDPS"/>
    <property type="match status" value="1"/>
</dbReference>
<dbReference type="GO" id="GO:0008840">
    <property type="term" value="F:4-hydroxy-tetrahydrodipicolinate synthase activity"/>
    <property type="evidence" value="ECO:0007669"/>
    <property type="project" value="TreeGrafter"/>
</dbReference>
<feature type="active site" description="Proton donor/acceptor" evidence="5">
    <location>
        <position position="138"/>
    </location>
</feature>
<dbReference type="AlphaFoldDB" id="U2MY09"/>
<evidence type="ECO:0000313" key="9">
    <source>
        <dbReference type="Proteomes" id="UP000016412"/>
    </source>
</evidence>
<dbReference type="PROSITE" id="PS00666">
    <property type="entry name" value="DHDPS_2"/>
    <property type="match status" value="1"/>
</dbReference>
<evidence type="ECO:0000256" key="5">
    <source>
        <dbReference type="PIRSR" id="PIRSR001365-1"/>
    </source>
</evidence>